<sequence length="53" mass="5984">MPSQGDALQQAHSDYQQHMQTCRQCRADTVPCAVAKHLLRLYNNARRSAARAD</sequence>
<dbReference type="RefSeq" id="WP_167413935.1">
    <property type="nucleotide sequence ID" value="NZ_MUBM01000017.1"/>
</dbReference>
<dbReference type="EMBL" id="JBEPCU010001293">
    <property type="protein sequence ID" value="MER6983219.1"/>
    <property type="molecule type" value="Genomic_DNA"/>
</dbReference>
<evidence type="ECO:0000313" key="1">
    <source>
        <dbReference type="EMBL" id="MER6983219.1"/>
    </source>
</evidence>
<dbReference type="Proteomes" id="UP001458415">
    <property type="component" value="Unassembled WGS sequence"/>
</dbReference>
<evidence type="ECO:0000313" key="2">
    <source>
        <dbReference type="Proteomes" id="UP001458415"/>
    </source>
</evidence>
<proteinExistence type="predicted"/>
<protein>
    <recommendedName>
        <fullName evidence="3">Zinc-finger domain-containing protein</fullName>
    </recommendedName>
</protein>
<comment type="caution">
    <text evidence="1">The sequence shown here is derived from an EMBL/GenBank/DDBJ whole genome shotgun (WGS) entry which is preliminary data.</text>
</comment>
<gene>
    <name evidence="1" type="ORF">ABT317_41275</name>
</gene>
<keyword evidence="2" id="KW-1185">Reference proteome</keyword>
<organism evidence="1 2">
    <name type="scientific">Streptomyces carpinensis</name>
    <dbReference type="NCBI Taxonomy" id="66369"/>
    <lineage>
        <taxon>Bacteria</taxon>
        <taxon>Bacillati</taxon>
        <taxon>Actinomycetota</taxon>
        <taxon>Actinomycetes</taxon>
        <taxon>Kitasatosporales</taxon>
        <taxon>Streptomycetaceae</taxon>
        <taxon>Streptomyces</taxon>
    </lineage>
</organism>
<name>A0ABV1WG99_9ACTN</name>
<reference evidence="1 2" key="1">
    <citation type="submission" date="2024-06" db="EMBL/GenBank/DDBJ databases">
        <title>The Natural Products Discovery Center: Release of the First 8490 Sequenced Strains for Exploring Actinobacteria Biosynthetic Diversity.</title>
        <authorList>
            <person name="Kalkreuter E."/>
            <person name="Kautsar S.A."/>
            <person name="Yang D."/>
            <person name="Bader C.D."/>
            <person name="Teijaro C.N."/>
            <person name="Fluegel L."/>
            <person name="Davis C.M."/>
            <person name="Simpson J.R."/>
            <person name="Lauterbach L."/>
            <person name="Steele A.D."/>
            <person name="Gui C."/>
            <person name="Meng S."/>
            <person name="Li G."/>
            <person name="Viehrig K."/>
            <person name="Ye F."/>
            <person name="Su P."/>
            <person name="Kiefer A.F."/>
            <person name="Nichols A."/>
            <person name="Cepeda A.J."/>
            <person name="Yan W."/>
            <person name="Fan B."/>
            <person name="Jiang Y."/>
            <person name="Adhikari A."/>
            <person name="Zheng C.-J."/>
            <person name="Schuster L."/>
            <person name="Cowan T.M."/>
            <person name="Smanski M.J."/>
            <person name="Chevrette M.G."/>
            <person name="De Carvalho L.P.S."/>
            <person name="Shen B."/>
        </authorList>
    </citation>
    <scope>NUCLEOTIDE SEQUENCE [LARGE SCALE GENOMIC DNA]</scope>
    <source>
        <strain evidence="1 2">NPDC000634</strain>
    </source>
</reference>
<accession>A0ABV1WG99</accession>
<evidence type="ECO:0008006" key="3">
    <source>
        <dbReference type="Google" id="ProtNLM"/>
    </source>
</evidence>